<organism evidence="1">
    <name type="scientific">Alexandrium catenella</name>
    <name type="common">Red tide dinoflagellate</name>
    <name type="synonym">Gonyaulax catenella</name>
    <dbReference type="NCBI Taxonomy" id="2925"/>
    <lineage>
        <taxon>Eukaryota</taxon>
        <taxon>Sar</taxon>
        <taxon>Alveolata</taxon>
        <taxon>Dinophyceae</taxon>
        <taxon>Gonyaulacales</taxon>
        <taxon>Pyrocystaceae</taxon>
        <taxon>Alexandrium</taxon>
    </lineage>
</organism>
<sequence length="153" mass="15063">MPVGAVMPSANGPYMPPATGSYVPPPVSTPGNVPSYSPPPVMQGTNPYGSGSVSLTSGGSFQLPPGGGAVVQPQVAAYGAGNYMSVPARTMLPAASSFQSARPDQLASSGYVSVPAMIQPSPAAASPPLAGSFSARTEPIAASGYQMSAAAYA</sequence>
<accession>A0A7S1QFU9</accession>
<name>A0A7S1QFU9_ALECA</name>
<gene>
    <name evidence="1" type="ORF">ACAT0790_LOCUS25517</name>
</gene>
<evidence type="ECO:0000313" key="1">
    <source>
        <dbReference type="EMBL" id="CAD9138013.1"/>
    </source>
</evidence>
<dbReference type="AlphaFoldDB" id="A0A7S1QFU9"/>
<reference evidence="1" key="1">
    <citation type="submission" date="2021-01" db="EMBL/GenBank/DDBJ databases">
        <authorList>
            <person name="Corre E."/>
            <person name="Pelletier E."/>
            <person name="Niang G."/>
            <person name="Scheremetjew M."/>
            <person name="Finn R."/>
            <person name="Kale V."/>
            <person name="Holt S."/>
            <person name="Cochrane G."/>
            <person name="Meng A."/>
            <person name="Brown T."/>
            <person name="Cohen L."/>
        </authorList>
    </citation>
    <scope>NUCLEOTIDE SEQUENCE</scope>
    <source>
        <strain evidence="1">OF101</strain>
    </source>
</reference>
<dbReference type="EMBL" id="HBGE01042237">
    <property type="protein sequence ID" value="CAD9138013.1"/>
    <property type="molecule type" value="Transcribed_RNA"/>
</dbReference>
<proteinExistence type="predicted"/>
<protein>
    <submittedName>
        <fullName evidence="1">Uncharacterized protein</fullName>
    </submittedName>
</protein>